<evidence type="ECO:0000256" key="4">
    <source>
        <dbReference type="ARBA" id="ARBA00022640"/>
    </source>
</evidence>
<feature type="region of interest" description="Disordered" evidence="9">
    <location>
        <begin position="108"/>
        <end position="135"/>
    </location>
</feature>
<dbReference type="EMBL" id="GDJX01010049">
    <property type="protein sequence ID" value="JAT57887.1"/>
    <property type="molecule type" value="Transcribed_RNA"/>
</dbReference>
<keyword evidence="4" id="KW-0934">Plastid</keyword>
<dbReference type="SUPFAM" id="SSF53474">
    <property type="entry name" value="alpha/beta-Hydrolases"/>
    <property type="match status" value="1"/>
</dbReference>
<dbReference type="PANTHER" id="PTHR31403:SF2">
    <property type="entry name" value="PHOSPHOLIPASE A1-IBETA2, CHLOROPLASTIC"/>
    <property type="match status" value="1"/>
</dbReference>
<feature type="compositionally biased region" description="Pro residues" evidence="9">
    <location>
        <begin position="16"/>
        <end position="26"/>
    </location>
</feature>
<keyword evidence="5" id="KW-0378">Hydrolase</keyword>
<dbReference type="InterPro" id="IPR002921">
    <property type="entry name" value="Fungal_lipase-type"/>
</dbReference>
<keyword evidence="7" id="KW-0442">Lipid degradation</keyword>
<proteinExistence type="inferred from homology"/>
<evidence type="ECO:0000259" key="10">
    <source>
        <dbReference type="Pfam" id="PF01764"/>
    </source>
</evidence>
<sequence length="479" mass="52576">YLRPIPSQKAIAKPNTRPPPPPPSPSPLSCSLSLPPPPLPPSDILMHTVTAPPRHVSPVRSSAPIGRPSPLNPTRPRAAASTFTKPPPSSSSSAKPNTHLANLERLLQKPSPAPPPLLPTLPVDAHGEGDDPDSSPWGILNALNLSGILPVARKVDDMSPRSLNQLQRLLTGAARPSPRSSIGGRWRELHGANDWSGLLDPLDEDLRREVVRYGEFVQAAYHAFHSNPAKRPSDPRQVALPDRSYRVTRDLYATSSIEMPRWVEGMAPWMRQRTSWVGYVAVCDNQREIQRMGRRDVVIALRGTATALEWAENFRAALVEVPRAHDDSSSAPPEEEVEPKVESGFWSLFTTESKNAPSLRDTVVEEVRRLAETYRGEQLSITVTGHSLGAALAVLVADELAADADAAAPVAVFSFGSPHVGNREFAERVRARGAKVLRVVNQRDFITRVPGVFADLQKVAEEEDDEEGGDQVARRRWWR</sequence>
<evidence type="ECO:0000313" key="11">
    <source>
        <dbReference type="EMBL" id="JAT57887.1"/>
    </source>
</evidence>
<protein>
    <submittedName>
        <fullName evidence="11">Phospholipase A1-Ibeta2, chloroplastic</fullName>
    </submittedName>
</protein>
<dbReference type="GO" id="GO:0004620">
    <property type="term" value="F:phospholipase activity"/>
    <property type="evidence" value="ECO:0007669"/>
    <property type="project" value="UniProtKB-ARBA"/>
</dbReference>
<dbReference type="Pfam" id="PF01764">
    <property type="entry name" value="Lipase_3"/>
    <property type="match status" value="1"/>
</dbReference>
<dbReference type="PANTHER" id="PTHR31403">
    <property type="entry name" value="PHOSPHOLIPASE A1-IBETA2, CHLOROPLASTIC"/>
    <property type="match status" value="1"/>
</dbReference>
<keyword evidence="8" id="KW-0443">Lipid metabolism</keyword>
<name>A0A1D1YTB3_9ARAE</name>
<evidence type="ECO:0000256" key="3">
    <source>
        <dbReference type="ARBA" id="ARBA00022528"/>
    </source>
</evidence>
<evidence type="ECO:0000256" key="2">
    <source>
        <dbReference type="ARBA" id="ARBA00010701"/>
    </source>
</evidence>
<dbReference type="Gene3D" id="3.40.50.1820">
    <property type="entry name" value="alpha/beta hydrolase"/>
    <property type="match status" value="1"/>
</dbReference>
<reference evidence="11" key="1">
    <citation type="submission" date="2015-07" db="EMBL/GenBank/DDBJ databases">
        <title>Transcriptome Assembly of Anthurium amnicola.</title>
        <authorList>
            <person name="Suzuki J."/>
        </authorList>
    </citation>
    <scope>NUCLEOTIDE SEQUENCE</scope>
</reference>
<feature type="compositionally biased region" description="Low complexity" evidence="9">
    <location>
        <begin position="78"/>
        <end position="96"/>
    </location>
</feature>
<organism evidence="11">
    <name type="scientific">Anthurium amnicola</name>
    <dbReference type="NCBI Taxonomy" id="1678845"/>
    <lineage>
        <taxon>Eukaryota</taxon>
        <taxon>Viridiplantae</taxon>
        <taxon>Streptophyta</taxon>
        <taxon>Embryophyta</taxon>
        <taxon>Tracheophyta</taxon>
        <taxon>Spermatophyta</taxon>
        <taxon>Magnoliopsida</taxon>
        <taxon>Liliopsida</taxon>
        <taxon>Araceae</taxon>
        <taxon>Pothoideae</taxon>
        <taxon>Potheae</taxon>
        <taxon>Anthurium</taxon>
    </lineage>
</organism>
<evidence type="ECO:0000256" key="9">
    <source>
        <dbReference type="SAM" id="MobiDB-lite"/>
    </source>
</evidence>
<dbReference type="CDD" id="cd00519">
    <property type="entry name" value="Lipase_3"/>
    <property type="match status" value="1"/>
</dbReference>
<feature type="non-terminal residue" evidence="11">
    <location>
        <position position="1"/>
    </location>
</feature>
<dbReference type="GO" id="GO:0009507">
    <property type="term" value="C:chloroplast"/>
    <property type="evidence" value="ECO:0007669"/>
    <property type="project" value="UniProtKB-SubCell"/>
</dbReference>
<feature type="region of interest" description="Disordered" evidence="9">
    <location>
        <begin position="1"/>
        <end position="96"/>
    </location>
</feature>
<feature type="domain" description="Fungal lipase-type" evidence="10">
    <location>
        <begin position="298"/>
        <end position="452"/>
    </location>
</feature>
<dbReference type="AlphaFoldDB" id="A0A1D1YTB3"/>
<feature type="non-terminal residue" evidence="11">
    <location>
        <position position="479"/>
    </location>
</feature>
<comment type="similarity">
    <text evidence="2">Belongs to the AB hydrolase superfamily. Lipase family.</text>
</comment>
<accession>A0A1D1YTB3</accession>
<evidence type="ECO:0000256" key="1">
    <source>
        <dbReference type="ARBA" id="ARBA00004229"/>
    </source>
</evidence>
<gene>
    <name evidence="11" type="primary">At4g16820_3</name>
    <name evidence="11" type="ORF">g.31112</name>
</gene>
<evidence type="ECO:0000256" key="8">
    <source>
        <dbReference type="ARBA" id="ARBA00023098"/>
    </source>
</evidence>
<evidence type="ECO:0000256" key="7">
    <source>
        <dbReference type="ARBA" id="ARBA00022963"/>
    </source>
</evidence>
<keyword evidence="3" id="KW-0150">Chloroplast</keyword>
<comment type="subcellular location">
    <subcellularLocation>
        <location evidence="1">Plastid</location>
        <location evidence="1">Chloroplast</location>
    </subcellularLocation>
</comment>
<keyword evidence="6" id="KW-0809">Transit peptide</keyword>
<dbReference type="InterPro" id="IPR029058">
    <property type="entry name" value="AB_hydrolase_fold"/>
</dbReference>
<evidence type="ECO:0000256" key="6">
    <source>
        <dbReference type="ARBA" id="ARBA00022946"/>
    </source>
</evidence>
<dbReference type="GO" id="GO:0016042">
    <property type="term" value="P:lipid catabolic process"/>
    <property type="evidence" value="ECO:0007669"/>
    <property type="project" value="UniProtKB-KW"/>
</dbReference>
<evidence type="ECO:0000256" key="5">
    <source>
        <dbReference type="ARBA" id="ARBA00022801"/>
    </source>
</evidence>